<dbReference type="InterPro" id="IPR007110">
    <property type="entry name" value="Ig-like_dom"/>
</dbReference>
<evidence type="ECO:0000313" key="5">
    <source>
        <dbReference type="Proteomes" id="UP001634394"/>
    </source>
</evidence>
<dbReference type="Gene3D" id="2.60.40.10">
    <property type="entry name" value="Immunoglobulins"/>
    <property type="match status" value="3"/>
</dbReference>
<comment type="caution">
    <text evidence="4">The sequence shown here is derived from an EMBL/GenBank/DDBJ whole genome shotgun (WGS) entry which is preliminary data.</text>
</comment>
<dbReference type="EMBL" id="JBJQND010000009">
    <property type="protein sequence ID" value="KAL3867138.1"/>
    <property type="molecule type" value="Genomic_DNA"/>
</dbReference>
<keyword evidence="2" id="KW-0812">Transmembrane</keyword>
<protein>
    <recommendedName>
        <fullName evidence="3">Ig-like domain-containing protein</fullName>
    </recommendedName>
</protein>
<keyword evidence="2" id="KW-1133">Transmembrane helix</keyword>
<feature type="domain" description="Ig-like" evidence="3">
    <location>
        <begin position="212"/>
        <end position="314"/>
    </location>
</feature>
<gene>
    <name evidence="4" type="ORF">ACJMK2_044361</name>
</gene>
<dbReference type="PROSITE" id="PS50835">
    <property type="entry name" value="IG_LIKE"/>
    <property type="match status" value="3"/>
</dbReference>
<feature type="transmembrane region" description="Helical" evidence="2">
    <location>
        <begin position="6"/>
        <end position="25"/>
    </location>
</feature>
<dbReference type="AlphaFoldDB" id="A0ABD3W1Q1"/>
<dbReference type="SMART" id="SM00409">
    <property type="entry name" value="IG"/>
    <property type="match status" value="3"/>
</dbReference>
<keyword evidence="1" id="KW-0393">Immunoglobulin domain</keyword>
<dbReference type="Proteomes" id="UP001634394">
    <property type="component" value="Unassembled WGS sequence"/>
</dbReference>
<evidence type="ECO:0000256" key="2">
    <source>
        <dbReference type="SAM" id="Phobius"/>
    </source>
</evidence>
<feature type="domain" description="Ig-like" evidence="3">
    <location>
        <begin position="121"/>
        <end position="209"/>
    </location>
</feature>
<dbReference type="InterPro" id="IPR013783">
    <property type="entry name" value="Ig-like_fold"/>
</dbReference>
<dbReference type="InterPro" id="IPR003599">
    <property type="entry name" value="Ig_sub"/>
</dbReference>
<evidence type="ECO:0000313" key="4">
    <source>
        <dbReference type="EMBL" id="KAL3867138.1"/>
    </source>
</evidence>
<evidence type="ECO:0000259" key="3">
    <source>
        <dbReference type="PROSITE" id="PS50835"/>
    </source>
</evidence>
<dbReference type="InterPro" id="IPR003598">
    <property type="entry name" value="Ig_sub2"/>
</dbReference>
<organism evidence="4 5">
    <name type="scientific">Sinanodonta woodiana</name>
    <name type="common">Chinese pond mussel</name>
    <name type="synonym">Anodonta woodiana</name>
    <dbReference type="NCBI Taxonomy" id="1069815"/>
    <lineage>
        <taxon>Eukaryota</taxon>
        <taxon>Metazoa</taxon>
        <taxon>Spiralia</taxon>
        <taxon>Lophotrochozoa</taxon>
        <taxon>Mollusca</taxon>
        <taxon>Bivalvia</taxon>
        <taxon>Autobranchia</taxon>
        <taxon>Heteroconchia</taxon>
        <taxon>Palaeoheterodonta</taxon>
        <taxon>Unionida</taxon>
        <taxon>Unionoidea</taxon>
        <taxon>Unionidae</taxon>
        <taxon>Unioninae</taxon>
        <taxon>Sinanodonta</taxon>
    </lineage>
</organism>
<dbReference type="PANTHER" id="PTHR10075:SF100">
    <property type="entry name" value="FASCICLIN-2"/>
    <property type="match status" value="1"/>
</dbReference>
<dbReference type="PROSITE" id="PS51257">
    <property type="entry name" value="PROKAR_LIPOPROTEIN"/>
    <property type="match status" value="1"/>
</dbReference>
<proteinExistence type="predicted"/>
<accession>A0ABD3W1Q1</accession>
<evidence type="ECO:0000256" key="1">
    <source>
        <dbReference type="ARBA" id="ARBA00023319"/>
    </source>
</evidence>
<dbReference type="SMART" id="SM00408">
    <property type="entry name" value="IGc2"/>
    <property type="match status" value="2"/>
</dbReference>
<dbReference type="SUPFAM" id="SSF48726">
    <property type="entry name" value="Immunoglobulin"/>
    <property type="match status" value="3"/>
</dbReference>
<keyword evidence="2" id="KW-0472">Membrane</keyword>
<reference evidence="4 5" key="1">
    <citation type="submission" date="2024-11" db="EMBL/GenBank/DDBJ databases">
        <title>Chromosome-level genome assembly of the freshwater bivalve Anodonta woodiana.</title>
        <authorList>
            <person name="Chen X."/>
        </authorList>
    </citation>
    <scope>NUCLEOTIDE SEQUENCE [LARGE SCALE GENOMIC DNA]</scope>
    <source>
        <strain evidence="4">MN2024</strain>
        <tissue evidence="4">Gills</tissue>
    </source>
</reference>
<feature type="domain" description="Ig-like" evidence="3">
    <location>
        <begin position="27"/>
        <end position="115"/>
    </location>
</feature>
<dbReference type="Pfam" id="PF13927">
    <property type="entry name" value="Ig_3"/>
    <property type="match status" value="2"/>
</dbReference>
<dbReference type="InterPro" id="IPR036179">
    <property type="entry name" value="Ig-like_dom_sf"/>
</dbReference>
<dbReference type="CDD" id="cd00096">
    <property type="entry name" value="Ig"/>
    <property type="match status" value="1"/>
</dbReference>
<dbReference type="PANTHER" id="PTHR10075">
    <property type="entry name" value="BASIGIN RELATED"/>
    <property type="match status" value="1"/>
</dbReference>
<sequence length="329" mass="38442">MREAEIQLIQTMYVFIACFLIGIVLSGEQRVVVHKETQLSCKVENYSNDKDVKWWYNHPKSIISMDAHITLSYKDRMSVEKPYPGEWNLHIKRASERDAGNYTCTFRNEVIWTITLIVETPAKITETQNMTFEEGDTGTLWCNTTGVPTPTVRWYWIPPNQADRNKEDSRAEGNRLLLYNMSRYYDNIYVCLASNTVSYDRSEIRIRVTFGPEVAVFQNTIIATKGQEVTFHCAVEAFPMEGDLEWAFENKSEPIRLDWKYDVQHDRDLVNDFNTLFLSMTIRKTYLEDSDYGRYVCRTINFSKGYSENIVVLQRPQEDKETTDVITDV</sequence>
<keyword evidence="5" id="KW-1185">Reference proteome</keyword>
<name>A0ABD3W1Q1_SINWO</name>